<dbReference type="PANTHER" id="PTHR30204">
    <property type="entry name" value="REDOX-CYCLING DRUG-SENSING TRANSCRIPTIONAL ACTIVATOR SOXR"/>
    <property type="match status" value="1"/>
</dbReference>
<reference evidence="6 7" key="1">
    <citation type="submission" date="2007-08" db="EMBL/GenBank/DDBJ databases">
        <authorList>
            <person name="Fulton L."/>
            <person name="Clifton S."/>
            <person name="Fulton B."/>
            <person name="Xu J."/>
            <person name="Minx P."/>
            <person name="Pepin K.H."/>
            <person name="Johnson M."/>
            <person name="Thiruvilangam P."/>
            <person name="Bhonagiri V."/>
            <person name="Nash W.E."/>
            <person name="Mardis E.R."/>
            <person name="Wilson R.K."/>
        </authorList>
    </citation>
    <scope>NUCLEOTIDE SEQUENCE [LARGE SCALE GENOMIC DNA]</scope>
    <source>
        <strain evidence="7">ATCC BAA-613 / DSM 15670 / CCUG 46953 / JCM 12243 / WAL 16351</strain>
    </source>
</reference>
<keyword evidence="1" id="KW-0805">Transcription regulation</keyword>
<dbReference type="GO" id="GO:0003700">
    <property type="term" value="F:DNA-binding transcription factor activity"/>
    <property type="evidence" value="ECO:0007669"/>
    <property type="project" value="InterPro"/>
</dbReference>
<dbReference type="Pfam" id="PF07739">
    <property type="entry name" value="TipAS"/>
    <property type="match status" value="1"/>
</dbReference>
<dbReference type="PANTHER" id="PTHR30204:SF90">
    <property type="entry name" value="HTH-TYPE TRANSCRIPTIONAL ACTIVATOR MTA"/>
    <property type="match status" value="1"/>
</dbReference>
<evidence type="ECO:0000313" key="6">
    <source>
        <dbReference type="EMBL" id="EDP19359.1"/>
    </source>
</evidence>
<evidence type="ECO:0000256" key="1">
    <source>
        <dbReference type="ARBA" id="ARBA00023015"/>
    </source>
</evidence>
<evidence type="ECO:0000256" key="4">
    <source>
        <dbReference type="ARBA" id="ARBA00023163"/>
    </source>
</evidence>
<dbReference type="eggNOG" id="COG0789">
    <property type="taxonomic scope" value="Bacteria"/>
</dbReference>
<dbReference type="EMBL" id="ABCC02000002">
    <property type="protein sequence ID" value="EDP19359.1"/>
    <property type="molecule type" value="Genomic_DNA"/>
</dbReference>
<dbReference type="InterPro" id="IPR047057">
    <property type="entry name" value="MerR_fam"/>
</dbReference>
<dbReference type="InterPro" id="IPR036244">
    <property type="entry name" value="TipA-like_antibiotic-bd"/>
</dbReference>
<keyword evidence="3" id="KW-0010">Activator</keyword>
<dbReference type="GO" id="GO:0003677">
    <property type="term" value="F:DNA binding"/>
    <property type="evidence" value="ECO:0007669"/>
    <property type="project" value="UniProtKB-KW"/>
</dbReference>
<name>A8RGQ4_ENTBW</name>
<dbReference type="HOGENOM" id="CLU_060077_0_0_9"/>
<gene>
    <name evidence="6" type="ORF">CLOBOL_00196</name>
</gene>
<feature type="domain" description="HTH merR-type" evidence="5">
    <location>
        <begin position="24"/>
        <end position="93"/>
    </location>
</feature>
<dbReference type="SUPFAM" id="SSF46955">
    <property type="entry name" value="Putative DNA-binding domain"/>
    <property type="match status" value="1"/>
</dbReference>
<dbReference type="Pfam" id="PF13411">
    <property type="entry name" value="MerR_1"/>
    <property type="match status" value="1"/>
</dbReference>
<evidence type="ECO:0000259" key="5">
    <source>
        <dbReference type="PROSITE" id="PS50937"/>
    </source>
</evidence>
<dbReference type="SUPFAM" id="SSF89082">
    <property type="entry name" value="Antibiotic binding domain of TipA-like multidrug resistance regulators"/>
    <property type="match status" value="1"/>
</dbReference>
<accession>A8RGQ4</accession>
<organism evidence="6 7">
    <name type="scientific">Enterocloster bolteae (strain ATCC BAA-613 / DSM 15670 / CCUG 46953 / JCM 12243 / WAL 16351)</name>
    <name type="common">Clostridium bolteae</name>
    <dbReference type="NCBI Taxonomy" id="411902"/>
    <lineage>
        <taxon>Bacteria</taxon>
        <taxon>Bacillati</taxon>
        <taxon>Bacillota</taxon>
        <taxon>Clostridia</taxon>
        <taxon>Lachnospirales</taxon>
        <taxon>Lachnospiraceae</taxon>
        <taxon>Enterocloster</taxon>
    </lineage>
</organism>
<dbReference type="Proteomes" id="UP000005396">
    <property type="component" value="Unassembled WGS sequence"/>
</dbReference>
<dbReference type="InterPro" id="IPR012925">
    <property type="entry name" value="TipAS_dom"/>
</dbReference>
<comment type="caution">
    <text evidence="6">The sequence shown here is derived from an EMBL/GenBank/DDBJ whole genome shotgun (WGS) entry which is preliminary data.</text>
</comment>
<keyword evidence="4" id="KW-0804">Transcription</keyword>
<keyword evidence="2" id="KW-0238">DNA-binding</keyword>
<proteinExistence type="predicted"/>
<dbReference type="AlphaFoldDB" id="A8RGQ4"/>
<evidence type="ECO:0000256" key="3">
    <source>
        <dbReference type="ARBA" id="ARBA00023159"/>
    </source>
</evidence>
<dbReference type="CDD" id="cd01106">
    <property type="entry name" value="HTH_TipAL-Mta"/>
    <property type="match status" value="1"/>
</dbReference>
<dbReference type="PaxDb" id="411902-CLOBOL_00196"/>
<protein>
    <recommendedName>
        <fullName evidence="5">HTH merR-type domain-containing protein</fullName>
    </recommendedName>
</protein>
<evidence type="ECO:0000313" key="7">
    <source>
        <dbReference type="Proteomes" id="UP000005396"/>
    </source>
</evidence>
<reference evidence="6 7" key="2">
    <citation type="submission" date="2007-09" db="EMBL/GenBank/DDBJ databases">
        <title>Draft genome sequence of Clostridium bolteae (ATCC BAA-613).</title>
        <authorList>
            <person name="Sudarsanam P."/>
            <person name="Ley R."/>
            <person name="Guruge J."/>
            <person name="Turnbaugh P.J."/>
            <person name="Mahowald M."/>
            <person name="Liep D."/>
            <person name="Gordon J."/>
        </authorList>
    </citation>
    <scope>NUCLEOTIDE SEQUENCE [LARGE SCALE GENOMIC DNA]</scope>
    <source>
        <strain evidence="7">ATCC BAA-613 / DSM 15670 / CCUG 46953 / JCM 12243 / WAL 16351</strain>
    </source>
</reference>
<dbReference type="InterPro" id="IPR009061">
    <property type="entry name" value="DNA-bd_dom_put_sf"/>
</dbReference>
<dbReference type="InterPro" id="IPR000551">
    <property type="entry name" value="MerR-type_HTH_dom"/>
</dbReference>
<dbReference type="SMART" id="SM00422">
    <property type="entry name" value="HTH_MERR"/>
    <property type="match status" value="1"/>
</dbReference>
<sequence>MRIFRCRQIIIGGSSEIERRMIGMMTVKQMSSLTGVSVRTLQFYDEIGLLKPAQVTEAGYRMYDENAVAELQQILFFKELDFTLKEIKAVMASPLYDRKDAFEKQRELIRIKRDRLNALLELLDRLIKGERTLDFKEFDMSNYFQVLTDYKRTHMEEIIKQLGSMESFDEMISELKANEGHIAQMAVKQYGSIEKFTKAMEENLQHFLENGPGFTQKEADEAVDKTDTLTKKLTADLSKEAGSDEVQKIAGELVLLINESNGGMDMGSSYWSFMVNNYMTNPAFQEITDRKYGEGASEFMGRALKVYFGME</sequence>
<dbReference type="Gene3D" id="1.10.1660.10">
    <property type="match status" value="1"/>
</dbReference>
<evidence type="ECO:0000256" key="2">
    <source>
        <dbReference type="ARBA" id="ARBA00023125"/>
    </source>
</evidence>
<dbReference type="PROSITE" id="PS50937">
    <property type="entry name" value="HTH_MERR_2"/>
    <property type="match status" value="1"/>
</dbReference>